<dbReference type="AlphaFoldDB" id="A0A4R5CJK9"/>
<proteinExistence type="predicted"/>
<dbReference type="RefSeq" id="WP_131888736.1">
    <property type="nucleotide sequence ID" value="NZ_SMKU01000002.1"/>
</dbReference>
<keyword evidence="2" id="KW-1185">Reference proteome</keyword>
<dbReference type="EMBL" id="SMKU01000002">
    <property type="protein sequence ID" value="TDD97574.1"/>
    <property type="molecule type" value="Genomic_DNA"/>
</dbReference>
<dbReference type="Proteomes" id="UP000294513">
    <property type="component" value="Unassembled WGS sequence"/>
</dbReference>
<name>A0A4R5CJK9_9ACTN</name>
<reference evidence="1 2" key="1">
    <citation type="submission" date="2019-03" db="EMBL/GenBank/DDBJ databases">
        <title>Draft genome sequences of novel Actinobacteria.</title>
        <authorList>
            <person name="Sahin N."/>
            <person name="Ay H."/>
            <person name="Saygin H."/>
        </authorList>
    </citation>
    <scope>NUCLEOTIDE SEQUENCE [LARGE SCALE GENOMIC DNA]</scope>
    <source>
        <strain evidence="1 2">H3C3</strain>
    </source>
</reference>
<organism evidence="1 2">
    <name type="scientific">Actinomadura rubrisoli</name>
    <dbReference type="NCBI Taxonomy" id="2530368"/>
    <lineage>
        <taxon>Bacteria</taxon>
        <taxon>Bacillati</taxon>
        <taxon>Actinomycetota</taxon>
        <taxon>Actinomycetes</taxon>
        <taxon>Streptosporangiales</taxon>
        <taxon>Thermomonosporaceae</taxon>
        <taxon>Actinomadura</taxon>
    </lineage>
</organism>
<protein>
    <submittedName>
        <fullName evidence="1">Uncharacterized protein</fullName>
    </submittedName>
</protein>
<comment type="caution">
    <text evidence="1">The sequence shown here is derived from an EMBL/GenBank/DDBJ whole genome shotgun (WGS) entry which is preliminary data.</text>
</comment>
<sequence length="115" mass="12326">MLPAVIAQQLGQLGVDLDQAVRRLGELEQTAIEAEAAYKVKFSQVFRGASGSVEDRKQQAVAECDAEWRNWSLAASAVHVQKEHMKALHARIDVGRSLASTARAEASLAGSGITP</sequence>
<gene>
    <name evidence="1" type="ORF">E1298_00660</name>
</gene>
<accession>A0A4R5CJK9</accession>
<evidence type="ECO:0000313" key="1">
    <source>
        <dbReference type="EMBL" id="TDD97574.1"/>
    </source>
</evidence>
<dbReference type="OrthoDB" id="3537460at2"/>
<evidence type="ECO:0000313" key="2">
    <source>
        <dbReference type="Proteomes" id="UP000294513"/>
    </source>
</evidence>